<name>A0A0G0MHM4_YANXG</name>
<evidence type="ECO:0000313" key="4">
    <source>
        <dbReference type="Proteomes" id="UP000034845"/>
    </source>
</evidence>
<reference evidence="3 4" key="1">
    <citation type="journal article" date="2015" name="Nature">
        <title>rRNA introns, odd ribosomes, and small enigmatic genomes across a large radiation of phyla.</title>
        <authorList>
            <person name="Brown C.T."/>
            <person name="Hug L.A."/>
            <person name="Thomas B.C."/>
            <person name="Sharon I."/>
            <person name="Castelle C.J."/>
            <person name="Singh A."/>
            <person name="Wilkins M.J."/>
            <person name="Williams K.H."/>
            <person name="Banfield J.F."/>
        </authorList>
    </citation>
    <scope>NUCLEOTIDE SEQUENCE [LARGE SCALE GENOMIC DNA]</scope>
    <source>
        <strain evidence="4">GW2011_GWA1_39_13</strain>
    </source>
</reference>
<dbReference type="InterPro" id="IPR050570">
    <property type="entry name" value="Cell_wall_metabolism_enzyme"/>
</dbReference>
<feature type="signal peptide" evidence="1">
    <location>
        <begin position="1"/>
        <end position="18"/>
    </location>
</feature>
<gene>
    <name evidence="3" type="ORF">UT29_C0001G0118</name>
</gene>
<dbReference type="InterPro" id="IPR011055">
    <property type="entry name" value="Dup_hybrid_motif"/>
</dbReference>
<dbReference type="InterPro" id="IPR016047">
    <property type="entry name" value="M23ase_b-sheet_dom"/>
</dbReference>
<dbReference type="PATRIC" id="fig|1619019.3.peg.119"/>
<dbReference type="Pfam" id="PF01551">
    <property type="entry name" value="Peptidase_M23"/>
    <property type="match status" value="1"/>
</dbReference>
<sequence>MAGAIICFMFLSLSQAYAQSFEVYNRKSFVNQGEVLVVRVASDLVGKNLGLRVFDRDYPFDSNGFVFVGVEISQKPGSYLVYLVEYQEYQKAKQFDFYYTHIDVKETVFGDPWFVGSLRPKNKLIQEQRAKEQAIKNKAYKSANFYENYAVGPFLYPLESIEKTDNFGTPRLYGQRDKKTKKIKIQQTVYHAGTDLRARTPLPVVAINSGRVLLAHNFPIQGTEGNMLIIDHGSGVISLYLHLSKFKVKVGDVVKKGQVVALTGATPRKASPHLHFMIKVHGTNVDPLVFIDTINSALPYGEIQ</sequence>
<evidence type="ECO:0000256" key="1">
    <source>
        <dbReference type="SAM" id="SignalP"/>
    </source>
</evidence>
<keyword evidence="1" id="KW-0732">Signal</keyword>
<dbReference type="Gene3D" id="2.70.70.10">
    <property type="entry name" value="Glucose Permease (Domain IIA)"/>
    <property type="match status" value="1"/>
</dbReference>
<organism evidence="3 4">
    <name type="scientific">Yanofskybacteria sp. (strain GW2011_GWA1_39_13)</name>
    <dbReference type="NCBI Taxonomy" id="1619019"/>
    <lineage>
        <taxon>Bacteria</taxon>
        <taxon>Candidatus Yanofskyibacteriota</taxon>
    </lineage>
</organism>
<dbReference type="PANTHER" id="PTHR21666:SF287">
    <property type="entry name" value="CYTOPLASMIC MEMBRANE PROTEIN"/>
    <property type="match status" value="1"/>
</dbReference>
<dbReference type="AlphaFoldDB" id="A0A0G0MHM4"/>
<feature type="chain" id="PRO_5002533527" evidence="1">
    <location>
        <begin position="19"/>
        <end position="304"/>
    </location>
</feature>
<dbReference type="CDD" id="cd12797">
    <property type="entry name" value="M23_peptidase"/>
    <property type="match status" value="1"/>
</dbReference>
<comment type="caution">
    <text evidence="3">The sequence shown here is derived from an EMBL/GenBank/DDBJ whole genome shotgun (WGS) entry which is preliminary data.</text>
</comment>
<evidence type="ECO:0000313" key="3">
    <source>
        <dbReference type="EMBL" id="KKR02638.1"/>
    </source>
</evidence>
<dbReference type="SUPFAM" id="SSF51261">
    <property type="entry name" value="Duplicated hybrid motif"/>
    <property type="match status" value="1"/>
</dbReference>
<protein>
    <submittedName>
        <fullName evidence="3">Peptidase</fullName>
    </submittedName>
</protein>
<dbReference type="EMBL" id="LBWF01000001">
    <property type="protein sequence ID" value="KKR02638.1"/>
    <property type="molecule type" value="Genomic_DNA"/>
</dbReference>
<dbReference type="GO" id="GO:0004222">
    <property type="term" value="F:metalloendopeptidase activity"/>
    <property type="evidence" value="ECO:0007669"/>
    <property type="project" value="TreeGrafter"/>
</dbReference>
<proteinExistence type="predicted"/>
<dbReference type="Proteomes" id="UP000034845">
    <property type="component" value="Unassembled WGS sequence"/>
</dbReference>
<feature type="domain" description="M23ase beta-sheet core" evidence="2">
    <location>
        <begin position="190"/>
        <end position="287"/>
    </location>
</feature>
<accession>A0A0G0MHM4</accession>
<evidence type="ECO:0000259" key="2">
    <source>
        <dbReference type="Pfam" id="PF01551"/>
    </source>
</evidence>
<dbReference type="PANTHER" id="PTHR21666">
    <property type="entry name" value="PEPTIDASE-RELATED"/>
    <property type="match status" value="1"/>
</dbReference>